<keyword evidence="1" id="KW-1133">Transmembrane helix</keyword>
<name>A0A2I0VC85_9ASPA</name>
<dbReference type="AlphaFoldDB" id="A0A2I0VC85"/>
<evidence type="ECO:0000256" key="1">
    <source>
        <dbReference type="SAM" id="Phobius"/>
    </source>
</evidence>
<keyword evidence="1" id="KW-0472">Membrane</keyword>
<reference evidence="2 3" key="1">
    <citation type="journal article" date="2016" name="Sci. Rep.">
        <title>The Dendrobium catenatum Lindl. genome sequence provides insights into polysaccharide synthase, floral development and adaptive evolution.</title>
        <authorList>
            <person name="Zhang G.Q."/>
            <person name="Xu Q."/>
            <person name="Bian C."/>
            <person name="Tsai W.C."/>
            <person name="Yeh C.M."/>
            <person name="Liu K.W."/>
            <person name="Yoshida K."/>
            <person name="Zhang L.S."/>
            <person name="Chang S.B."/>
            <person name="Chen F."/>
            <person name="Shi Y."/>
            <person name="Su Y.Y."/>
            <person name="Zhang Y.Q."/>
            <person name="Chen L.J."/>
            <person name="Yin Y."/>
            <person name="Lin M."/>
            <person name="Huang H."/>
            <person name="Deng H."/>
            <person name="Wang Z.W."/>
            <person name="Zhu S.L."/>
            <person name="Zhao X."/>
            <person name="Deng C."/>
            <person name="Niu S.C."/>
            <person name="Huang J."/>
            <person name="Wang M."/>
            <person name="Liu G.H."/>
            <person name="Yang H.J."/>
            <person name="Xiao X.J."/>
            <person name="Hsiao Y.Y."/>
            <person name="Wu W.L."/>
            <person name="Chen Y.Y."/>
            <person name="Mitsuda N."/>
            <person name="Ohme-Takagi M."/>
            <person name="Luo Y.B."/>
            <person name="Van de Peer Y."/>
            <person name="Liu Z.J."/>
        </authorList>
    </citation>
    <scope>NUCLEOTIDE SEQUENCE [LARGE SCALE GENOMIC DNA]</scope>
    <source>
        <tissue evidence="2">The whole plant</tissue>
    </source>
</reference>
<keyword evidence="3" id="KW-1185">Reference proteome</keyword>
<proteinExistence type="predicted"/>
<keyword evidence="1" id="KW-0812">Transmembrane</keyword>
<evidence type="ECO:0000313" key="2">
    <source>
        <dbReference type="EMBL" id="PKU61007.1"/>
    </source>
</evidence>
<organism evidence="2 3">
    <name type="scientific">Dendrobium catenatum</name>
    <dbReference type="NCBI Taxonomy" id="906689"/>
    <lineage>
        <taxon>Eukaryota</taxon>
        <taxon>Viridiplantae</taxon>
        <taxon>Streptophyta</taxon>
        <taxon>Embryophyta</taxon>
        <taxon>Tracheophyta</taxon>
        <taxon>Spermatophyta</taxon>
        <taxon>Magnoliopsida</taxon>
        <taxon>Liliopsida</taxon>
        <taxon>Asparagales</taxon>
        <taxon>Orchidaceae</taxon>
        <taxon>Epidendroideae</taxon>
        <taxon>Malaxideae</taxon>
        <taxon>Dendrobiinae</taxon>
        <taxon>Dendrobium</taxon>
    </lineage>
</organism>
<dbReference type="Proteomes" id="UP000233837">
    <property type="component" value="Unassembled WGS sequence"/>
</dbReference>
<reference evidence="2 3" key="2">
    <citation type="journal article" date="2017" name="Nature">
        <title>The Apostasia genome and the evolution of orchids.</title>
        <authorList>
            <person name="Zhang G.Q."/>
            <person name="Liu K.W."/>
            <person name="Li Z."/>
            <person name="Lohaus R."/>
            <person name="Hsiao Y.Y."/>
            <person name="Niu S.C."/>
            <person name="Wang J.Y."/>
            <person name="Lin Y.C."/>
            <person name="Xu Q."/>
            <person name="Chen L.J."/>
            <person name="Yoshida K."/>
            <person name="Fujiwara S."/>
            <person name="Wang Z.W."/>
            <person name="Zhang Y.Q."/>
            <person name="Mitsuda N."/>
            <person name="Wang M."/>
            <person name="Liu G.H."/>
            <person name="Pecoraro L."/>
            <person name="Huang H.X."/>
            <person name="Xiao X.J."/>
            <person name="Lin M."/>
            <person name="Wu X.Y."/>
            <person name="Wu W.L."/>
            <person name="Chen Y.Y."/>
            <person name="Chang S.B."/>
            <person name="Sakamoto S."/>
            <person name="Ohme-Takagi M."/>
            <person name="Yagi M."/>
            <person name="Zeng S.J."/>
            <person name="Shen C.Y."/>
            <person name="Yeh C.M."/>
            <person name="Luo Y.B."/>
            <person name="Tsai W.C."/>
            <person name="Van de Peer Y."/>
            <person name="Liu Z.J."/>
        </authorList>
    </citation>
    <scope>NUCLEOTIDE SEQUENCE [LARGE SCALE GENOMIC DNA]</scope>
    <source>
        <tissue evidence="2">The whole plant</tissue>
    </source>
</reference>
<gene>
    <name evidence="2" type="ORF">MA16_Dca025648</name>
</gene>
<evidence type="ECO:0000313" key="3">
    <source>
        <dbReference type="Proteomes" id="UP000233837"/>
    </source>
</evidence>
<dbReference type="EMBL" id="KZ503859">
    <property type="protein sequence ID" value="PKU61007.1"/>
    <property type="molecule type" value="Genomic_DNA"/>
</dbReference>
<protein>
    <submittedName>
        <fullName evidence="2">Uncharacterized protein</fullName>
    </submittedName>
</protein>
<sequence>MNLTLQLNRSRFSTWTLPVQVTRLTRLDLRNYTRTGGLGYVRSSEGREASLIPTSAFIYVGAKPRSVTPYQFSIGTGVHLAPTMESSTYHISGAIFHSTKPSDSTGEPRFFITLFIVSYSVATIFSFPIACALQMELYILSP</sequence>
<accession>A0A2I0VC85</accession>
<feature type="transmembrane region" description="Helical" evidence="1">
    <location>
        <begin position="110"/>
        <end position="135"/>
    </location>
</feature>